<proteinExistence type="predicted"/>
<name>A0A1I8AMY7_9BILA</name>
<dbReference type="Proteomes" id="UP000095287">
    <property type="component" value="Unplaced"/>
</dbReference>
<sequence length="61" mass="7106">MDHLSYDLVEEVVSYLPRPDVETIARVAGRSSALDNWSVISDDQLERRFLLDIYVYLQGFE</sequence>
<dbReference type="AlphaFoldDB" id="A0A1I8AMY7"/>
<accession>A0A1I8AMY7</accession>
<reference evidence="2" key="1">
    <citation type="submission" date="2016-11" db="UniProtKB">
        <authorList>
            <consortium name="WormBaseParasite"/>
        </authorList>
    </citation>
    <scope>IDENTIFICATION</scope>
</reference>
<keyword evidence="1" id="KW-1185">Reference proteome</keyword>
<organism evidence="1 2">
    <name type="scientific">Steinernema glaseri</name>
    <dbReference type="NCBI Taxonomy" id="37863"/>
    <lineage>
        <taxon>Eukaryota</taxon>
        <taxon>Metazoa</taxon>
        <taxon>Ecdysozoa</taxon>
        <taxon>Nematoda</taxon>
        <taxon>Chromadorea</taxon>
        <taxon>Rhabditida</taxon>
        <taxon>Tylenchina</taxon>
        <taxon>Panagrolaimomorpha</taxon>
        <taxon>Strongyloidoidea</taxon>
        <taxon>Steinernematidae</taxon>
        <taxon>Steinernema</taxon>
    </lineage>
</organism>
<protein>
    <submittedName>
        <fullName evidence="2">F-box domain-containing protein</fullName>
    </submittedName>
</protein>
<evidence type="ECO:0000313" key="2">
    <source>
        <dbReference type="WBParaSite" id="L893_g7098.t1"/>
    </source>
</evidence>
<evidence type="ECO:0000313" key="1">
    <source>
        <dbReference type="Proteomes" id="UP000095287"/>
    </source>
</evidence>
<dbReference type="WBParaSite" id="L893_g7098.t1">
    <property type="protein sequence ID" value="L893_g7098.t1"/>
    <property type="gene ID" value="L893_g7098"/>
</dbReference>